<dbReference type="AlphaFoldDB" id="D8M8A7"/>
<evidence type="ECO:0000313" key="2">
    <source>
        <dbReference type="Proteomes" id="UP000008312"/>
    </source>
</evidence>
<dbReference type="GeneID" id="24921098"/>
<organism evidence="1">
    <name type="scientific">Blastocystis hominis</name>
    <dbReference type="NCBI Taxonomy" id="12968"/>
    <lineage>
        <taxon>Eukaryota</taxon>
        <taxon>Sar</taxon>
        <taxon>Stramenopiles</taxon>
        <taxon>Bigyra</taxon>
        <taxon>Opalozoa</taxon>
        <taxon>Opalinata</taxon>
        <taxon>Blastocystidae</taxon>
        <taxon>Blastocystis</taxon>
    </lineage>
</organism>
<keyword evidence="2" id="KW-1185">Reference proteome</keyword>
<reference evidence="1" key="1">
    <citation type="submission" date="2010-02" db="EMBL/GenBank/DDBJ databases">
        <title>Sequencing and annotation of the Blastocystis hominis genome.</title>
        <authorList>
            <person name="Wincker P."/>
        </authorList>
    </citation>
    <scope>NUCLEOTIDE SEQUENCE</scope>
    <source>
        <strain evidence="1">Singapore isolate B</strain>
    </source>
</reference>
<name>D8M8A7_BLAHO</name>
<dbReference type="EMBL" id="FN668683">
    <property type="protein sequence ID" value="CBK24296.2"/>
    <property type="molecule type" value="Genomic_DNA"/>
</dbReference>
<accession>D8M8A7</accession>
<sequence>MFSEPCPHRPFCRTAICFVVCGSRKLGRRFVTANRRTSTLLFRCRAFILTSSLTCQSSSFVSYFRVWFKQCS</sequence>
<evidence type="ECO:0000313" key="1">
    <source>
        <dbReference type="EMBL" id="CBK24296.2"/>
    </source>
</evidence>
<dbReference type="RefSeq" id="XP_012898344.1">
    <property type="nucleotide sequence ID" value="XM_013042890.1"/>
</dbReference>
<protein>
    <submittedName>
        <fullName evidence="1">Uncharacterized protein</fullName>
    </submittedName>
</protein>
<dbReference type="InParanoid" id="D8M8A7"/>
<gene>
    <name evidence="1" type="ORF">GSBLH_T00004052001</name>
</gene>
<proteinExistence type="predicted"/>
<dbReference type="Proteomes" id="UP000008312">
    <property type="component" value="Unassembled WGS sequence"/>
</dbReference>